<dbReference type="Proteomes" id="UP001300348">
    <property type="component" value="Chromosome"/>
</dbReference>
<keyword evidence="3" id="KW-1185">Reference proteome</keyword>
<dbReference type="GeneID" id="88857334"/>
<reference evidence="2 3" key="1">
    <citation type="journal article" date="2023" name="Access Microbiol">
        <title>The genome of a steinernematid-associated Pseudomonas piscis bacterium encodes the biosynthesis of insect toxins.</title>
        <authorList>
            <person name="Awori R.M."/>
            <person name="Hendre P."/>
            <person name="Amugune N.O."/>
        </authorList>
    </citation>
    <scope>NUCLEOTIDE SEQUENCE [LARGE SCALE GENOMIC DNA]</scope>
    <source>
        <strain evidence="2 3">97</strain>
    </source>
</reference>
<protein>
    <recommendedName>
        <fullName evidence="1">DUF7823 domain-containing protein</fullName>
    </recommendedName>
</protein>
<proteinExistence type="predicted"/>
<dbReference type="Pfam" id="PF25136">
    <property type="entry name" value="DUF7823"/>
    <property type="match status" value="1"/>
</dbReference>
<dbReference type="RefSeq" id="WP_189760328.1">
    <property type="nucleotide sequence ID" value="NZ_CAWPOC010000091.1"/>
</dbReference>
<dbReference type="InterPro" id="IPR056725">
    <property type="entry name" value="DUF7823"/>
</dbReference>
<organism evidence="2 3">
    <name type="scientific">Xenorhabdus griffiniae</name>
    <dbReference type="NCBI Taxonomy" id="351672"/>
    <lineage>
        <taxon>Bacteria</taxon>
        <taxon>Pseudomonadati</taxon>
        <taxon>Pseudomonadota</taxon>
        <taxon>Gammaproteobacteria</taxon>
        <taxon>Enterobacterales</taxon>
        <taxon>Morganellaceae</taxon>
        <taxon>Xenorhabdus</taxon>
    </lineage>
</organism>
<evidence type="ECO:0000313" key="3">
    <source>
        <dbReference type="Proteomes" id="UP001300348"/>
    </source>
</evidence>
<sequence>MQFGEQAFGTLTGLQATDTGIGNVLQFSYSRLSDLITIYVSSNHNDNDFSKSGELLNKRLVVTTDGTSYDLGKPDIGAILLGGYEIKIDFINKELSDILKQTGQTKHFCFKWSDN</sequence>
<accession>A0ABY9XFY5</accession>
<name>A0ABY9XFY5_9GAMM</name>
<gene>
    <name evidence="2" type="ORF">QL112_017215</name>
</gene>
<evidence type="ECO:0000313" key="2">
    <source>
        <dbReference type="EMBL" id="WNH01521.1"/>
    </source>
</evidence>
<evidence type="ECO:0000259" key="1">
    <source>
        <dbReference type="Pfam" id="PF25136"/>
    </source>
</evidence>
<dbReference type="EMBL" id="CP133647">
    <property type="protein sequence ID" value="WNH01521.1"/>
    <property type="molecule type" value="Genomic_DNA"/>
</dbReference>
<feature type="domain" description="DUF7823" evidence="1">
    <location>
        <begin position="5"/>
        <end position="112"/>
    </location>
</feature>